<protein>
    <submittedName>
        <fullName evidence="2">Uncharacterized protein</fullName>
    </submittedName>
</protein>
<reference evidence="2 3" key="1">
    <citation type="submission" date="2018-03" db="EMBL/GenBank/DDBJ databases">
        <title>Genomic Encyclopedia of Archaeal and Bacterial Type Strains, Phase II (KMG-II): from individual species to whole genera.</title>
        <authorList>
            <person name="Goeker M."/>
        </authorList>
    </citation>
    <scope>NUCLEOTIDE SEQUENCE [LARGE SCALE GENOMIC DNA]</scope>
    <source>
        <strain evidence="2 3">DSM 18107</strain>
    </source>
</reference>
<dbReference type="Proteomes" id="UP000240978">
    <property type="component" value="Unassembled WGS sequence"/>
</dbReference>
<dbReference type="RefSeq" id="WP_106602592.1">
    <property type="nucleotide sequence ID" value="NZ_PYGK01000005.1"/>
</dbReference>
<sequence length="71" mass="7931">MTNTIVTITIAVIFGLSIIVPILRLSFKTFKKVNKITVESKLSGEVVELDLNKKNNVDKVERFADILLGLK</sequence>
<keyword evidence="3" id="KW-1185">Reference proteome</keyword>
<dbReference type="OrthoDB" id="9881069at2"/>
<organism evidence="2 3">
    <name type="scientific">Chitinophaga ginsengisoli</name>
    <dbReference type="NCBI Taxonomy" id="363837"/>
    <lineage>
        <taxon>Bacteria</taxon>
        <taxon>Pseudomonadati</taxon>
        <taxon>Bacteroidota</taxon>
        <taxon>Chitinophagia</taxon>
        <taxon>Chitinophagales</taxon>
        <taxon>Chitinophagaceae</taxon>
        <taxon>Chitinophaga</taxon>
    </lineage>
</organism>
<keyword evidence="1" id="KW-0812">Transmembrane</keyword>
<keyword evidence="1" id="KW-0472">Membrane</keyword>
<feature type="transmembrane region" description="Helical" evidence="1">
    <location>
        <begin position="6"/>
        <end position="27"/>
    </location>
</feature>
<evidence type="ECO:0000313" key="3">
    <source>
        <dbReference type="Proteomes" id="UP000240978"/>
    </source>
</evidence>
<dbReference type="AlphaFoldDB" id="A0A2P8G9T9"/>
<accession>A0A2P8G9T9</accession>
<dbReference type="EMBL" id="PYGK01000005">
    <property type="protein sequence ID" value="PSL30739.1"/>
    <property type="molecule type" value="Genomic_DNA"/>
</dbReference>
<evidence type="ECO:0000313" key="2">
    <source>
        <dbReference type="EMBL" id="PSL30739.1"/>
    </source>
</evidence>
<comment type="caution">
    <text evidence="2">The sequence shown here is derived from an EMBL/GenBank/DDBJ whole genome shotgun (WGS) entry which is preliminary data.</text>
</comment>
<keyword evidence="1" id="KW-1133">Transmembrane helix</keyword>
<name>A0A2P8G9T9_9BACT</name>
<proteinExistence type="predicted"/>
<gene>
    <name evidence="2" type="ORF">CLV42_105100</name>
</gene>
<evidence type="ECO:0000256" key="1">
    <source>
        <dbReference type="SAM" id="Phobius"/>
    </source>
</evidence>